<comment type="caution">
    <text evidence="1">The sequence shown here is derived from an EMBL/GenBank/DDBJ whole genome shotgun (WGS) entry which is preliminary data.</text>
</comment>
<gene>
    <name evidence="1" type="ORF">EV420DRAFT_162333</name>
</gene>
<reference evidence="1" key="1">
    <citation type="submission" date="2023-06" db="EMBL/GenBank/DDBJ databases">
        <authorList>
            <consortium name="Lawrence Berkeley National Laboratory"/>
            <person name="Ahrendt S."/>
            <person name="Sahu N."/>
            <person name="Indic B."/>
            <person name="Wong-Bajracharya J."/>
            <person name="Merenyi Z."/>
            <person name="Ke H.-M."/>
            <person name="Monk M."/>
            <person name="Kocsube S."/>
            <person name="Drula E."/>
            <person name="Lipzen A."/>
            <person name="Balint B."/>
            <person name="Henrissat B."/>
            <person name="Andreopoulos B."/>
            <person name="Martin F.M."/>
            <person name="Harder C.B."/>
            <person name="Rigling D."/>
            <person name="Ford K.L."/>
            <person name="Foster G.D."/>
            <person name="Pangilinan J."/>
            <person name="Papanicolaou A."/>
            <person name="Barry K."/>
            <person name="LaButti K."/>
            <person name="Viragh M."/>
            <person name="Koriabine M."/>
            <person name="Yan M."/>
            <person name="Riley R."/>
            <person name="Champramary S."/>
            <person name="Plett K.L."/>
            <person name="Tsai I.J."/>
            <person name="Slot J."/>
            <person name="Sipos G."/>
            <person name="Plett J."/>
            <person name="Nagy L.G."/>
            <person name="Grigoriev I.V."/>
        </authorList>
    </citation>
    <scope>NUCLEOTIDE SEQUENCE</scope>
    <source>
        <strain evidence="1">CCBAS 213</strain>
    </source>
</reference>
<dbReference type="Proteomes" id="UP001175211">
    <property type="component" value="Unassembled WGS sequence"/>
</dbReference>
<sequence length="186" mass="20288">MNVYVLSSWRFLYYVIINLTPASHTCELAIISKPFPCCSCLIQPVLNGLEIFCVFLVFLNNVATRVTADNFGAETCKPIVQPNLTSEPSASLPIGDGSYYRILSSHGRQEESKLFTSFSGVFRPKSAALEAPSLFKLRSAAHPCGVPSPIPRVSGCSLGSLLSIKYTKSLFLLKKACYFGRPAPPC</sequence>
<proteinExistence type="predicted"/>
<dbReference type="GeneID" id="85359483"/>
<organism evidence="1 2">
    <name type="scientific">Armillaria tabescens</name>
    <name type="common">Ringless honey mushroom</name>
    <name type="synonym">Agaricus tabescens</name>
    <dbReference type="NCBI Taxonomy" id="1929756"/>
    <lineage>
        <taxon>Eukaryota</taxon>
        <taxon>Fungi</taxon>
        <taxon>Dikarya</taxon>
        <taxon>Basidiomycota</taxon>
        <taxon>Agaricomycotina</taxon>
        <taxon>Agaricomycetes</taxon>
        <taxon>Agaricomycetidae</taxon>
        <taxon>Agaricales</taxon>
        <taxon>Marasmiineae</taxon>
        <taxon>Physalacriaceae</taxon>
        <taxon>Desarmillaria</taxon>
    </lineage>
</organism>
<keyword evidence="2" id="KW-1185">Reference proteome</keyword>
<evidence type="ECO:0000313" key="2">
    <source>
        <dbReference type="Proteomes" id="UP001175211"/>
    </source>
</evidence>
<dbReference type="AlphaFoldDB" id="A0AA39MJW9"/>
<name>A0AA39MJW9_ARMTA</name>
<evidence type="ECO:0000313" key="1">
    <source>
        <dbReference type="EMBL" id="KAK0437611.1"/>
    </source>
</evidence>
<dbReference type="RefSeq" id="XP_060322651.1">
    <property type="nucleotide sequence ID" value="XM_060475935.1"/>
</dbReference>
<dbReference type="EMBL" id="JAUEPS010000107">
    <property type="protein sequence ID" value="KAK0437611.1"/>
    <property type="molecule type" value="Genomic_DNA"/>
</dbReference>
<protein>
    <submittedName>
        <fullName evidence="1">Uncharacterized protein</fullName>
    </submittedName>
</protein>
<accession>A0AA39MJW9</accession>